<dbReference type="SUPFAM" id="SSF81536">
    <property type="entry name" value="Subunit III of photosystem I reaction centre, PsaF"/>
    <property type="match status" value="1"/>
</dbReference>
<dbReference type="FunCoup" id="E1Z617">
    <property type="interactions" value="481"/>
</dbReference>
<dbReference type="GO" id="GO:0009538">
    <property type="term" value="C:photosystem I reaction center"/>
    <property type="evidence" value="ECO:0007669"/>
    <property type="project" value="UniProtKB-UniRule"/>
</dbReference>
<keyword evidence="4" id="KW-0150">Chloroplast</keyword>
<comment type="function">
    <text evidence="4">Participates in efficiency of electron transfer from plastocyanin to P700 (or cytochrome c553 in algae and cyanobacteria). This plastocyanin-docking protein contributes to the specific association of plastocyanin to PSI.</text>
</comment>
<evidence type="ECO:0000256" key="2">
    <source>
        <dbReference type="ARBA" id="ARBA00022531"/>
    </source>
</evidence>
<dbReference type="STRING" id="554065.E1Z617"/>
<name>E1Z617_CHLVA</name>
<dbReference type="Pfam" id="PF02507">
    <property type="entry name" value="PSI_PsaF"/>
    <property type="match status" value="1"/>
</dbReference>
<dbReference type="eggNOG" id="ENOG502QTZ8">
    <property type="taxonomic scope" value="Eukaryota"/>
</dbReference>
<evidence type="ECO:0000256" key="3">
    <source>
        <dbReference type="ARBA" id="ARBA00022836"/>
    </source>
</evidence>
<dbReference type="PANTHER" id="PTHR34939">
    <property type="entry name" value="PHOTOSYSTEM I REACTION CENTER SUBUNIT III, CHLOROPLASTIC"/>
    <property type="match status" value="1"/>
</dbReference>
<dbReference type="InterPro" id="IPR036577">
    <property type="entry name" value="PSI_PsaF_sf"/>
</dbReference>
<dbReference type="Proteomes" id="UP000008141">
    <property type="component" value="Unassembled WGS sequence"/>
</dbReference>
<evidence type="ECO:0000256" key="1">
    <source>
        <dbReference type="ARBA" id="ARBA00008386"/>
    </source>
</evidence>
<dbReference type="OMA" id="CGNDGLP"/>
<dbReference type="InParanoid" id="E1Z617"/>
<gene>
    <name evidence="6" type="ORF">CHLNCDRAFT_29874</name>
</gene>
<dbReference type="Gene3D" id="1.10.8.110">
    <property type="entry name" value="Photosystem I PsaF, reaction centre subunit III"/>
    <property type="match status" value="1"/>
</dbReference>
<dbReference type="RefSeq" id="XP_005850956.1">
    <property type="nucleotide sequence ID" value="XM_005850894.1"/>
</dbReference>
<keyword evidence="7" id="KW-1185">Reference proteome</keyword>
<evidence type="ECO:0000256" key="5">
    <source>
        <dbReference type="SAM" id="Coils"/>
    </source>
</evidence>
<comment type="subcellular location">
    <subcellularLocation>
        <location evidence="4">Plastid</location>
        <location evidence="4">Chloroplast thylakoid lumen</location>
    </subcellularLocation>
</comment>
<dbReference type="FunFam" id="1.10.8.110:FF:000001">
    <property type="entry name" value="Photosystem I reaction center subunit III"/>
    <property type="match status" value="1"/>
</dbReference>
<reference evidence="6 7" key="1">
    <citation type="journal article" date="2010" name="Plant Cell">
        <title>The Chlorella variabilis NC64A genome reveals adaptation to photosymbiosis, coevolution with viruses, and cryptic sex.</title>
        <authorList>
            <person name="Blanc G."/>
            <person name="Duncan G."/>
            <person name="Agarkova I."/>
            <person name="Borodovsky M."/>
            <person name="Gurnon J."/>
            <person name="Kuo A."/>
            <person name="Lindquist E."/>
            <person name="Lucas S."/>
            <person name="Pangilinan J."/>
            <person name="Polle J."/>
            <person name="Salamov A."/>
            <person name="Terry A."/>
            <person name="Yamada T."/>
            <person name="Dunigan D.D."/>
            <person name="Grigoriev I.V."/>
            <person name="Claverie J.M."/>
            <person name="Van Etten J.L."/>
        </authorList>
    </citation>
    <scope>NUCLEOTIDE SEQUENCE [LARGE SCALE GENOMIC DNA]</scope>
    <source>
        <strain evidence="6 7">NC64A</strain>
    </source>
</reference>
<dbReference type="GO" id="GO:0009543">
    <property type="term" value="C:chloroplast thylakoid lumen"/>
    <property type="evidence" value="ECO:0007669"/>
    <property type="project" value="UniProtKB-SubCell"/>
</dbReference>
<sequence>MAAAVASTRLGAQVSLSKPTSFKAGKAAAARAPVARAVSCSAQKHEAGKQVATGVAAAALALTFGFGAVEPAFADVAGLTPCSESKAFAKLKKKEVKSLNKRLKNYEEGSAPALALQATIAKTERRFDNYSKQGLLCGTDGLPHLIADPGLALRYGHAGDVLIPTIGFIYFAGWLGFAGTKYLQAVAATAKPIEKEIIIDVPLAWKLLWEGFGWPLRAFAELKNGKLLEADSNITVSPR</sequence>
<dbReference type="GO" id="GO:0015979">
    <property type="term" value="P:photosynthesis"/>
    <property type="evidence" value="ECO:0007669"/>
    <property type="project" value="UniProtKB-UniRule"/>
</dbReference>
<dbReference type="KEGG" id="cvr:CHLNCDRAFT_29874"/>
<dbReference type="AlphaFoldDB" id="E1Z617"/>
<dbReference type="PANTHER" id="PTHR34939:SF1">
    <property type="entry name" value="PHOTOSYSTEM I REACTION CENTER SUBUNIT III, CHLOROPLASTIC"/>
    <property type="match status" value="1"/>
</dbReference>
<proteinExistence type="inferred from homology"/>
<keyword evidence="2 4" id="KW-0602">Photosynthesis</keyword>
<evidence type="ECO:0000256" key="4">
    <source>
        <dbReference type="RuleBase" id="RU368107"/>
    </source>
</evidence>
<keyword evidence="4" id="KW-0934">Plastid</keyword>
<accession>E1Z617</accession>
<dbReference type="OrthoDB" id="1920411at2759"/>
<feature type="coiled-coil region" evidence="5">
    <location>
        <begin position="89"/>
        <end position="133"/>
    </location>
</feature>
<keyword evidence="4" id="KW-0793">Thylakoid</keyword>
<dbReference type="EMBL" id="GL433837">
    <property type="protein sequence ID" value="EFN58854.1"/>
    <property type="molecule type" value="Genomic_DNA"/>
</dbReference>
<dbReference type="GeneID" id="17358241"/>
<organism evidence="7">
    <name type="scientific">Chlorella variabilis</name>
    <name type="common">Green alga</name>
    <dbReference type="NCBI Taxonomy" id="554065"/>
    <lineage>
        <taxon>Eukaryota</taxon>
        <taxon>Viridiplantae</taxon>
        <taxon>Chlorophyta</taxon>
        <taxon>core chlorophytes</taxon>
        <taxon>Trebouxiophyceae</taxon>
        <taxon>Chlorellales</taxon>
        <taxon>Chlorellaceae</taxon>
        <taxon>Chlorella clade</taxon>
        <taxon>Chlorella</taxon>
    </lineage>
</organism>
<keyword evidence="5" id="KW-0175">Coiled coil</keyword>
<dbReference type="InterPro" id="IPR003666">
    <property type="entry name" value="PSI_PsaF"/>
</dbReference>
<protein>
    <recommendedName>
        <fullName evidence="4">Photosystem I reaction center subunit III</fullName>
    </recommendedName>
    <alternativeName>
        <fullName evidence="4">PSI-F</fullName>
    </alternativeName>
</protein>
<comment type="similarity">
    <text evidence="1 4">Belongs to the PsaF family.</text>
</comment>
<keyword evidence="3 4" id="KW-0603">Photosystem I</keyword>
<evidence type="ECO:0000313" key="7">
    <source>
        <dbReference type="Proteomes" id="UP000008141"/>
    </source>
</evidence>
<evidence type="ECO:0000313" key="6">
    <source>
        <dbReference type="EMBL" id="EFN58854.1"/>
    </source>
</evidence>
<dbReference type="GO" id="GO:0009535">
    <property type="term" value="C:chloroplast thylakoid membrane"/>
    <property type="evidence" value="ECO:0007669"/>
    <property type="project" value="TreeGrafter"/>
</dbReference>